<dbReference type="InterPro" id="IPR032425">
    <property type="entry name" value="FERM_f0"/>
</dbReference>
<gene>
    <name evidence="6" type="ORF">DLAC_03941</name>
</gene>
<feature type="region of interest" description="Disordered" evidence="3">
    <location>
        <begin position="537"/>
        <end position="574"/>
    </location>
</feature>
<dbReference type="PANTHER" id="PTHR19961:SF24">
    <property type="entry name" value="ACTIN BINDING PROTEIN"/>
    <property type="match status" value="1"/>
</dbReference>
<dbReference type="FunFam" id="2.30.29.30:FF:000286">
    <property type="entry name" value="PH-protein kinase domain containing protein"/>
    <property type="match status" value="1"/>
</dbReference>
<dbReference type="PROSITE" id="PS50021">
    <property type="entry name" value="CH"/>
    <property type="match status" value="4"/>
</dbReference>
<evidence type="ECO:0000256" key="3">
    <source>
        <dbReference type="SAM" id="MobiDB-lite"/>
    </source>
</evidence>
<feature type="domain" description="Calponin-homology (CH)" evidence="5">
    <location>
        <begin position="1017"/>
        <end position="1122"/>
    </location>
</feature>
<dbReference type="InterPro" id="IPR011993">
    <property type="entry name" value="PH-like_dom_sf"/>
</dbReference>
<dbReference type="Gene3D" id="3.10.20.90">
    <property type="entry name" value="Phosphatidylinositol 3-kinase Catalytic Subunit, Chain A, domain 1"/>
    <property type="match status" value="1"/>
</dbReference>
<keyword evidence="7" id="KW-1185">Reference proteome</keyword>
<dbReference type="SUPFAM" id="SSF50729">
    <property type="entry name" value="PH domain-like"/>
    <property type="match status" value="1"/>
</dbReference>
<comment type="caution">
    <text evidence="6">The sequence shown here is derived from an EMBL/GenBank/DDBJ whole genome shotgun (WGS) entry which is preliminary data.</text>
</comment>
<dbReference type="InterPro" id="IPR036872">
    <property type="entry name" value="CH_dom_sf"/>
</dbReference>
<feature type="region of interest" description="Disordered" evidence="3">
    <location>
        <begin position="79"/>
        <end position="98"/>
    </location>
</feature>
<dbReference type="SUPFAM" id="SSF47576">
    <property type="entry name" value="Calponin-homology domain, CH-domain"/>
    <property type="match status" value="1"/>
</dbReference>
<keyword evidence="2" id="KW-0009">Actin-binding</keyword>
<dbReference type="InParanoid" id="A0A151ZRQ0"/>
<dbReference type="GO" id="GO:0005737">
    <property type="term" value="C:cytoplasm"/>
    <property type="evidence" value="ECO:0007669"/>
    <property type="project" value="TreeGrafter"/>
</dbReference>
<feature type="domain" description="PH" evidence="4">
    <location>
        <begin position="201"/>
        <end position="307"/>
    </location>
</feature>
<dbReference type="GO" id="GO:0032432">
    <property type="term" value="C:actin filament bundle"/>
    <property type="evidence" value="ECO:0007669"/>
    <property type="project" value="TreeGrafter"/>
</dbReference>
<dbReference type="EMBL" id="LODT01000021">
    <property type="protein sequence ID" value="KYQ96657.1"/>
    <property type="molecule type" value="Genomic_DNA"/>
</dbReference>
<feature type="compositionally biased region" description="Basic and acidic residues" evidence="3">
    <location>
        <begin position="589"/>
        <end position="617"/>
    </location>
</feature>
<keyword evidence="1" id="KW-0677">Repeat</keyword>
<feature type="region of interest" description="Disordered" evidence="3">
    <location>
        <begin position="589"/>
        <end position="634"/>
    </location>
</feature>
<dbReference type="SMART" id="SM00233">
    <property type="entry name" value="PH"/>
    <property type="match status" value="1"/>
</dbReference>
<dbReference type="Gene3D" id="2.30.29.30">
    <property type="entry name" value="Pleckstrin-homology domain (PH domain)/Phosphotyrosine-binding domain (PTB)"/>
    <property type="match status" value="1"/>
</dbReference>
<dbReference type="GO" id="GO:0005884">
    <property type="term" value="C:actin filament"/>
    <property type="evidence" value="ECO:0007669"/>
    <property type="project" value="TreeGrafter"/>
</dbReference>
<feature type="domain" description="Calponin-homology (CH)" evidence="5">
    <location>
        <begin position="1147"/>
        <end position="1255"/>
    </location>
</feature>
<feature type="domain" description="Calponin-homology (CH)" evidence="5">
    <location>
        <begin position="884"/>
        <end position="990"/>
    </location>
</feature>
<dbReference type="PANTHER" id="PTHR19961">
    <property type="entry name" value="FIMBRIN/PLASTIN"/>
    <property type="match status" value="1"/>
</dbReference>
<dbReference type="GO" id="GO:0051017">
    <property type="term" value="P:actin filament bundle assembly"/>
    <property type="evidence" value="ECO:0007669"/>
    <property type="project" value="InterPro"/>
</dbReference>
<evidence type="ECO:0000313" key="6">
    <source>
        <dbReference type="EMBL" id="KYQ96657.1"/>
    </source>
</evidence>
<dbReference type="STRING" id="361077.A0A151ZRQ0"/>
<dbReference type="CDD" id="cd21218">
    <property type="entry name" value="CH_PLS_FIM_rpt2"/>
    <property type="match status" value="1"/>
</dbReference>
<dbReference type="Pfam" id="PF00307">
    <property type="entry name" value="CH"/>
    <property type="match status" value="4"/>
</dbReference>
<evidence type="ECO:0000256" key="1">
    <source>
        <dbReference type="ARBA" id="ARBA00022737"/>
    </source>
</evidence>
<dbReference type="InterPro" id="IPR001849">
    <property type="entry name" value="PH_domain"/>
</dbReference>
<dbReference type="Pfam" id="PF16511">
    <property type="entry name" value="FERM_f0"/>
    <property type="match status" value="1"/>
</dbReference>
<name>A0A151ZRQ0_TIELA</name>
<dbReference type="OrthoDB" id="2157866at2759"/>
<dbReference type="InterPro" id="IPR001715">
    <property type="entry name" value="CH_dom"/>
</dbReference>
<dbReference type="SMART" id="SM00033">
    <property type="entry name" value="CH"/>
    <property type="match status" value="4"/>
</dbReference>
<proteinExistence type="predicted"/>
<dbReference type="Pfam" id="PF00169">
    <property type="entry name" value="PH"/>
    <property type="match status" value="1"/>
</dbReference>
<accession>A0A151ZRQ0</accession>
<reference evidence="6 7" key="1">
    <citation type="submission" date="2015-12" db="EMBL/GenBank/DDBJ databases">
        <title>Dictyostelia acquired genes for synthesis and detection of signals that induce cell-type specialization by lateral gene transfer from prokaryotes.</title>
        <authorList>
            <person name="Gloeckner G."/>
            <person name="Schaap P."/>
        </authorList>
    </citation>
    <scope>NUCLEOTIDE SEQUENCE [LARGE SCALE GENOMIC DNA]</scope>
    <source>
        <strain evidence="6 7">TK</strain>
    </source>
</reference>
<sequence length="1382" mass="161026">MSGDLITLKVRLVDKKVFKKFQFFPKKTVKEARLFISKELDVDPEQYGLFLPPKDDQNGIWFRDDYPLDFYGLEGENEKHDYVNNNNNNQKKGSSTEQPQPLMEFVEFKKRYRPIKVAKGDNQYKTVMVDDTMNVCDAIKVISQQVPVNSAITEDALYAMNVDEVEVLSGDMTIREQGYVGECTTGLLRTSKNDINLFVKVPFFEGWLMRKRGGGLIKGIKNWNKRWYVLKKNKLLYFKAKNVGQEMGCILMKTVQAVRPARDVTDIPTKYSKLCFEIETPARTFIMLANNSSELKKWIETLDFSRRMFAYETHFFGVAQRKLQLGAGGNRMSLVIKDGEYDDDSDDEVIDVKQKEEQMERERLAKEEKEKKQQEEEERVRKEEIQRQERLEQERLEREKKIREEEEKQELERLERERKIKEEEERQELERLEREKKIKEEQELLQKQQEEFIQKQQQLELEKQKQLQDQIEEDRRLEELMIQMELDQEERIKIREEQERLEQEKIELQKKLEEEERQLQQERERIQLEQERLAKEKQEELERQEREEKERQERIEQERIEQEREEKERQERIEQERIEQERIYQEEQEKIKEEKERKIKEQEEEERQRQEELLKQQEEEEEVDLEEFEREEEEKEKEQLAAKKLRSLHARLEAVEAETPDLKLLLSESSLSSPENLLLSWANYIISGRSPAAANNATGASGQTATSGMGLSVNGQQFNMQAVQGGGQVLFSHGTSNIATQGSQYHSIQNSNSTSFNLLSAEQAQQAQLYGAPVFVPIKDLKSVEANVEMYANLLHKLEPTEFSVQAYQKCTTIQAKAELIVETLQRLGVSTVQVEHVLNTDPQVQLGVLLTIYEEVGGQWQEDFQTQVVQKRGFATKYIGHLVSTMGTAIKSMDIHIPSDPHELIPSLLDGRILCYLINKVYPGTIDERVIDKTKKTDTSVGNISKNLYIALNASKALGADHQETYKTIQTLNSTSLHNLIWSIVETCLLQSADPNKNRHLFNLARAETRNAFRSLDKEKIMLRWFNYHLRKGPTNRSINNFTDDVEDCENYAYLFDRIAPQVSRKAEILKEPDWEKRAEMVLDMASKIGCMPLLTSRDIVESENSKLNMLFVADIMRVCHCLPNYELRKDVEELDDQVQKSKDQGNNDTELLQWINSLQMEGVDTVSNLLDDFKSGYVFLKIFEKIAPANTVDAKRIKTNPTSVFKMVELCNYTMDICRNLKLPLAGIAGTDLVNGDIRANRAILNQIRRSLLGERSTIDSVTAHQAMALKWANSKVVNKKVKNIQSFKDQFLQDSLFFLELIQSIDNRCVIDRQLVATGLSSEDQEANARYFLTSSWGVGVPLNVLWEDVAKVRSKSIKHIIETLQFWDNEIQQNNNNN</sequence>
<dbReference type="GO" id="GO:0005547">
    <property type="term" value="F:phosphatidylinositol-3,4,5-trisphosphate binding"/>
    <property type="evidence" value="ECO:0007669"/>
    <property type="project" value="UniProtKB-ARBA"/>
</dbReference>
<evidence type="ECO:0000259" key="5">
    <source>
        <dbReference type="PROSITE" id="PS50021"/>
    </source>
</evidence>
<dbReference type="Gene3D" id="1.10.418.10">
    <property type="entry name" value="Calponin-like domain"/>
    <property type="match status" value="4"/>
</dbReference>
<dbReference type="PROSITE" id="PS50003">
    <property type="entry name" value="PH_DOMAIN"/>
    <property type="match status" value="1"/>
</dbReference>
<dbReference type="CDD" id="cd21220">
    <property type="entry name" value="CH_PLS_FIM_rpt4"/>
    <property type="match status" value="1"/>
</dbReference>
<evidence type="ECO:0000313" key="7">
    <source>
        <dbReference type="Proteomes" id="UP000076078"/>
    </source>
</evidence>
<feature type="region of interest" description="Disordered" evidence="3">
    <location>
        <begin position="356"/>
        <end position="384"/>
    </location>
</feature>
<dbReference type="FunCoup" id="A0A151ZRQ0">
    <property type="interactions" value="510"/>
</dbReference>
<organism evidence="6 7">
    <name type="scientific">Tieghemostelium lacteum</name>
    <name type="common">Slime mold</name>
    <name type="synonym">Dictyostelium lacteum</name>
    <dbReference type="NCBI Taxonomy" id="361077"/>
    <lineage>
        <taxon>Eukaryota</taxon>
        <taxon>Amoebozoa</taxon>
        <taxon>Evosea</taxon>
        <taxon>Eumycetozoa</taxon>
        <taxon>Dictyostelia</taxon>
        <taxon>Dictyosteliales</taxon>
        <taxon>Raperosteliaceae</taxon>
        <taxon>Tieghemostelium</taxon>
    </lineage>
</organism>
<dbReference type="Proteomes" id="UP000076078">
    <property type="component" value="Unassembled WGS sequence"/>
</dbReference>
<evidence type="ECO:0000256" key="2">
    <source>
        <dbReference type="ARBA" id="ARBA00023203"/>
    </source>
</evidence>
<protein>
    <submittedName>
        <fullName evidence="6">Actin binding protein</fullName>
    </submittedName>
</protein>
<dbReference type="OMA" id="IMLRWFN"/>
<evidence type="ECO:0000259" key="4">
    <source>
        <dbReference type="PROSITE" id="PS50003"/>
    </source>
</evidence>
<dbReference type="InterPro" id="IPR039959">
    <property type="entry name" value="Fimbrin/Plastin"/>
</dbReference>
<feature type="compositionally biased region" description="Acidic residues" evidence="3">
    <location>
        <begin position="618"/>
        <end position="634"/>
    </location>
</feature>
<feature type="domain" description="Calponin-homology (CH)" evidence="5">
    <location>
        <begin position="1265"/>
        <end position="1373"/>
    </location>
</feature>
<dbReference type="GO" id="GO:0051639">
    <property type="term" value="P:actin filament network formation"/>
    <property type="evidence" value="ECO:0007669"/>
    <property type="project" value="TreeGrafter"/>
</dbReference>
<dbReference type="GO" id="GO:0051015">
    <property type="term" value="F:actin filament binding"/>
    <property type="evidence" value="ECO:0007669"/>
    <property type="project" value="InterPro"/>
</dbReference>